<evidence type="ECO:0000256" key="6">
    <source>
        <dbReference type="ARBA" id="ARBA00022679"/>
    </source>
</evidence>
<evidence type="ECO:0000313" key="14">
    <source>
        <dbReference type="EnsemblMetazoa" id="CJA17669.1"/>
    </source>
</evidence>
<proteinExistence type="inferred from homology"/>
<keyword evidence="5" id="KW-0637">Prenyltransferase</keyword>
<dbReference type="Pfam" id="PF01239">
    <property type="entry name" value="PPTA"/>
    <property type="match status" value="5"/>
</dbReference>
<evidence type="ECO:0000256" key="4">
    <source>
        <dbReference type="ARBA" id="ARBA00012702"/>
    </source>
</evidence>
<evidence type="ECO:0000256" key="9">
    <source>
        <dbReference type="ARBA" id="ARBA00040965"/>
    </source>
</evidence>
<name>A0A8R1I0V3_CAEJA</name>
<dbReference type="EC" id="2.5.1.59" evidence="3"/>
<reference evidence="15" key="1">
    <citation type="submission" date="2010-08" db="EMBL/GenBank/DDBJ databases">
        <authorList>
            <consortium name="Caenorhabditis japonica Sequencing Consortium"/>
            <person name="Wilson R.K."/>
        </authorList>
    </citation>
    <scope>NUCLEOTIDE SEQUENCE [LARGE SCALE GENOMIC DNA]</scope>
    <source>
        <strain evidence="15">DF5081</strain>
    </source>
</reference>
<sequence>MSDNDICSSALYKDNASWKDITPIYPTKDEEVAVKIAVTEDFIDAFAYFRAVLIKNEKSERVMALLEDCIRLNPANYTVWQYRRVCLKELSWDLKKEMRYLDDIIQESPKNYQVWHHRRFIVEQMGNSAVADELSFSAEIIHEENKNYHAWQHRQWLVRTFKVPYEQELSFALRMLLIDSRNNSAYNYRYFLLTLYDKTEDQEQMAIEINLAKRFIENMPNNESAWNYLSGLLISHSITSNNDVVSFVEDLYETTPEEKRSPFLLAFIGDMMLEKIEAGAAPEESAERAKNLYKDLQKIDPVRVNYYKHQSLLVQTLLIKSQTKVAAK</sequence>
<dbReference type="EnsemblMetazoa" id="CJA17669.1">
    <property type="protein sequence ID" value="CJA17669.1"/>
    <property type="gene ID" value="WBGene00136873"/>
</dbReference>
<evidence type="ECO:0000313" key="15">
    <source>
        <dbReference type="Proteomes" id="UP000005237"/>
    </source>
</evidence>
<evidence type="ECO:0000256" key="5">
    <source>
        <dbReference type="ARBA" id="ARBA00022602"/>
    </source>
</evidence>
<keyword evidence="8" id="KW-0460">Magnesium</keyword>
<keyword evidence="15" id="KW-1185">Reference proteome</keyword>
<comment type="similarity">
    <text evidence="2">Belongs to the protein prenyltransferase subunit alpha family.</text>
</comment>
<evidence type="ECO:0000256" key="13">
    <source>
        <dbReference type="ARBA" id="ARBA00043219"/>
    </source>
</evidence>
<reference evidence="14" key="2">
    <citation type="submission" date="2022-06" db="UniProtKB">
        <authorList>
            <consortium name="EnsemblMetazoa"/>
        </authorList>
    </citation>
    <scope>IDENTIFICATION</scope>
    <source>
        <strain evidence="14">DF5081</strain>
    </source>
</reference>
<dbReference type="SUPFAM" id="SSF48439">
    <property type="entry name" value="Protein prenylyltransferase"/>
    <property type="match status" value="1"/>
</dbReference>
<evidence type="ECO:0000256" key="10">
    <source>
        <dbReference type="ARBA" id="ARBA00041392"/>
    </source>
</evidence>
<dbReference type="FunFam" id="1.25.40.120:FF:000026">
    <property type="entry name" value="FarNesylTransferase, Alpha subunit"/>
    <property type="match status" value="1"/>
</dbReference>
<dbReference type="GO" id="GO:0004662">
    <property type="term" value="F:CAAX-protein geranylgeranyltransferase activity"/>
    <property type="evidence" value="ECO:0007669"/>
    <property type="project" value="UniProtKB-EC"/>
</dbReference>
<dbReference type="GO" id="GO:0005953">
    <property type="term" value="C:CAAX-protein geranylgeranyltransferase complex"/>
    <property type="evidence" value="ECO:0007669"/>
    <property type="project" value="TreeGrafter"/>
</dbReference>
<dbReference type="PANTHER" id="PTHR11129:SF1">
    <property type="entry name" value="PROTEIN FARNESYLTRANSFERASE_GERANYLGERANYLTRANSFERASE TYPE-1 SUBUNIT ALPHA"/>
    <property type="match status" value="1"/>
</dbReference>
<dbReference type="GO" id="GO:0005965">
    <property type="term" value="C:protein farnesyltransferase complex"/>
    <property type="evidence" value="ECO:0007669"/>
    <property type="project" value="TreeGrafter"/>
</dbReference>
<accession>A0A8R1I0V3</accession>
<dbReference type="AlphaFoldDB" id="A0A8R1I0V3"/>
<evidence type="ECO:0000256" key="11">
    <source>
        <dbReference type="ARBA" id="ARBA00042436"/>
    </source>
</evidence>
<dbReference type="OMA" id="WAIRTFN"/>
<evidence type="ECO:0000256" key="12">
    <source>
        <dbReference type="ARBA" id="ARBA00043086"/>
    </source>
</evidence>
<dbReference type="PANTHER" id="PTHR11129">
    <property type="entry name" value="PROTEIN FARNESYLTRANSFERASE ALPHA SUBUNIT/RAB GERANYLGERANYL TRANSFERASE ALPHA SUBUNIT"/>
    <property type="match status" value="1"/>
</dbReference>
<dbReference type="Gene3D" id="1.25.40.120">
    <property type="entry name" value="Protein prenylyltransferase"/>
    <property type="match status" value="1"/>
</dbReference>
<evidence type="ECO:0000256" key="7">
    <source>
        <dbReference type="ARBA" id="ARBA00022737"/>
    </source>
</evidence>
<evidence type="ECO:0000256" key="1">
    <source>
        <dbReference type="ARBA" id="ARBA00001946"/>
    </source>
</evidence>
<evidence type="ECO:0000256" key="8">
    <source>
        <dbReference type="ARBA" id="ARBA00022842"/>
    </source>
</evidence>
<dbReference type="EC" id="2.5.1.58" evidence="4"/>
<evidence type="ECO:0000256" key="3">
    <source>
        <dbReference type="ARBA" id="ARBA00012700"/>
    </source>
</evidence>
<keyword evidence="6" id="KW-0808">Transferase</keyword>
<organism evidence="14 15">
    <name type="scientific">Caenorhabditis japonica</name>
    <dbReference type="NCBI Taxonomy" id="281687"/>
    <lineage>
        <taxon>Eukaryota</taxon>
        <taxon>Metazoa</taxon>
        <taxon>Ecdysozoa</taxon>
        <taxon>Nematoda</taxon>
        <taxon>Chromadorea</taxon>
        <taxon>Rhabditida</taxon>
        <taxon>Rhabditina</taxon>
        <taxon>Rhabditomorpha</taxon>
        <taxon>Rhabditoidea</taxon>
        <taxon>Rhabditidae</taxon>
        <taxon>Peloderinae</taxon>
        <taxon>Caenorhabditis</taxon>
    </lineage>
</organism>
<dbReference type="GO" id="GO:0004660">
    <property type="term" value="F:protein farnesyltransferase activity"/>
    <property type="evidence" value="ECO:0007669"/>
    <property type="project" value="UniProtKB-EC"/>
</dbReference>
<evidence type="ECO:0000256" key="2">
    <source>
        <dbReference type="ARBA" id="ARBA00006734"/>
    </source>
</evidence>
<dbReference type="Proteomes" id="UP000005237">
    <property type="component" value="Unassembled WGS sequence"/>
</dbReference>
<protein>
    <recommendedName>
        <fullName evidence="9">Protein farnesyltransferase/geranylgeranyltransferase type-1 subunit alpha</fullName>
        <ecNumber evidence="4">2.5.1.58</ecNumber>
        <ecNumber evidence="3">2.5.1.59</ecNumber>
    </recommendedName>
    <alternativeName>
        <fullName evidence="12">CAAX farnesyltransferase subunit alpha</fullName>
    </alternativeName>
    <alternativeName>
        <fullName evidence="11">FTase-alpha</fullName>
    </alternativeName>
    <alternativeName>
        <fullName evidence="10">Ras proteins prenyltransferase subunit alpha</fullName>
    </alternativeName>
    <alternativeName>
        <fullName evidence="13">Type I protein geranyl-geranyltransferase subunit alpha</fullName>
    </alternativeName>
</protein>
<keyword evidence="7" id="KW-0677">Repeat</keyword>
<dbReference type="PROSITE" id="PS51147">
    <property type="entry name" value="PFTA"/>
    <property type="match status" value="5"/>
</dbReference>
<comment type="cofactor">
    <cofactor evidence="1">
        <name>Mg(2+)</name>
        <dbReference type="ChEBI" id="CHEBI:18420"/>
    </cofactor>
</comment>
<dbReference type="InterPro" id="IPR002088">
    <property type="entry name" value="Prenyl_trans_a"/>
</dbReference>